<dbReference type="PIRSF" id="PIRSF021377">
    <property type="entry name" value="YtfJ"/>
    <property type="match status" value="1"/>
</dbReference>
<dbReference type="EMBL" id="QZAB01000369">
    <property type="protein sequence ID" value="RQD84162.1"/>
    <property type="molecule type" value="Genomic_DNA"/>
</dbReference>
<protein>
    <submittedName>
        <fullName evidence="2">Sporulation protein</fullName>
    </submittedName>
</protein>
<dbReference type="PANTHER" id="PTHR39162:SF1">
    <property type="entry name" value="SPORULATION PROTEIN YTFJ"/>
    <property type="match status" value="1"/>
</dbReference>
<dbReference type="AlphaFoldDB" id="A0A3R7XU08"/>
<feature type="region of interest" description="Disordered" evidence="1">
    <location>
        <begin position="110"/>
        <end position="130"/>
    </location>
</feature>
<dbReference type="PANTHER" id="PTHR39162">
    <property type="entry name" value="GLL3345 PROTEIN"/>
    <property type="match status" value="1"/>
</dbReference>
<name>A0A3R7XU08_9EURY</name>
<proteinExistence type="predicted"/>
<gene>
    <name evidence="2" type="ORF">D5R95_05860</name>
</gene>
<evidence type="ECO:0000256" key="1">
    <source>
        <dbReference type="SAM" id="MobiDB-lite"/>
    </source>
</evidence>
<dbReference type="RefSeq" id="WP_259135285.1">
    <property type="nucleotide sequence ID" value="NZ_JANUCS010000012.1"/>
</dbReference>
<feature type="compositionally biased region" description="Basic and acidic residues" evidence="1">
    <location>
        <begin position="116"/>
        <end position="130"/>
    </location>
</feature>
<dbReference type="Proteomes" id="UP000284763">
    <property type="component" value="Unassembled WGS sequence"/>
</dbReference>
<evidence type="ECO:0000313" key="2">
    <source>
        <dbReference type="EMBL" id="RQD84162.1"/>
    </source>
</evidence>
<comment type="caution">
    <text evidence="2">The sequence shown here is derived from an EMBL/GenBank/DDBJ whole genome shotgun (WGS) entry which is preliminary data.</text>
</comment>
<accession>A0A3R7XU08</accession>
<dbReference type="InterPro" id="IPR014229">
    <property type="entry name" value="Spore_YtfJ"/>
</dbReference>
<reference evidence="2 3" key="1">
    <citation type="submission" date="2018-08" db="EMBL/GenBank/DDBJ databases">
        <title>The metabolism and importance of syntrophic acetate oxidation coupled to methane or sulfide production in haloalkaline environments.</title>
        <authorList>
            <person name="Timmers P.H.A."/>
            <person name="Vavourakis C.D."/>
            <person name="Sorokin D.Y."/>
            <person name="Sinninghe Damste J.S."/>
            <person name="Muyzer G."/>
            <person name="Stams A.J.M."/>
            <person name="Plugge C.M."/>
        </authorList>
    </citation>
    <scope>NUCLEOTIDE SEQUENCE [LARGE SCALE GENOMIC DNA]</scope>
    <source>
        <strain evidence="2">MSAO_Arc3</strain>
    </source>
</reference>
<dbReference type="Pfam" id="PF09579">
    <property type="entry name" value="Spore_YtfJ"/>
    <property type="match status" value="1"/>
</dbReference>
<evidence type="ECO:0000313" key="3">
    <source>
        <dbReference type="Proteomes" id="UP000284763"/>
    </source>
</evidence>
<sequence>MDLEDLIKNISGDLEKLITTKTVIGDPIQAGNKTIVPITKVSFGFGGGGSTDANKKETASDFGGGGGAGAKLDPIGFLVVSDEEVRLLRISEKTDLGILIENAPEIMERLKRKKTNQKEKKEDQSSVDEH</sequence>
<organism evidence="2 3">
    <name type="scientific">Methanosalsum natronophilum</name>
    <dbReference type="NCBI Taxonomy" id="768733"/>
    <lineage>
        <taxon>Archaea</taxon>
        <taxon>Methanobacteriati</taxon>
        <taxon>Methanobacteriota</taxon>
        <taxon>Stenosarchaea group</taxon>
        <taxon>Methanomicrobia</taxon>
        <taxon>Methanosarcinales</taxon>
        <taxon>Methanosarcinaceae</taxon>
        <taxon>Methanosalsum</taxon>
    </lineage>
</organism>